<protein>
    <submittedName>
        <fullName evidence="1">Uncharacterized protein</fullName>
    </submittedName>
</protein>
<reference evidence="2" key="1">
    <citation type="journal article" date="2016" name="Genome Announc.">
        <title>Genome sequence of Ustilaginoidea virens IPU010, a rice pathogenic fungus causing false smut.</title>
        <authorList>
            <person name="Kumagai T."/>
            <person name="Ishii T."/>
            <person name="Terai G."/>
            <person name="Umemura M."/>
            <person name="Machida M."/>
            <person name="Asai K."/>
        </authorList>
    </citation>
    <scope>NUCLEOTIDE SEQUENCE [LARGE SCALE GENOMIC DNA]</scope>
    <source>
        <strain evidence="2">IPU010</strain>
    </source>
</reference>
<organism evidence="1 2">
    <name type="scientific">Ustilaginoidea virens</name>
    <name type="common">Rice false smut fungus</name>
    <name type="synonym">Villosiclava virens</name>
    <dbReference type="NCBI Taxonomy" id="1159556"/>
    <lineage>
        <taxon>Eukaryota</taxon>
        <taxon>Fungi</taxon>
        <taxon>Dikarya</taxon>
        <taxon>Ascomycota</taxon>
        <taxon>Pezizomycotina</taxon>
        <taxon>Sordariomycetes</taxon>
        <taxon>Hypocreomycetidae</taxon>
        <taxon>Hypocreales</taxon>
        <taxon>Clavicipitaceae</taxon>
        <taxon>Ustilaginoidea</taxon>
    </lineage>
</organism>
<proteinExistence type="predicted"/>
<accession>A0A1B5KWY2</accession>
<evidence type="ECO:0000313" key="1">
    <source>
        <dbReference type="EMBL" id="GAO14505.1"/>
    </source>
</evidence>
<evidence type="ECO:0000313" key="2">
    <source>
        <dbReference type="Proteomes" id="UP000054053"/>
    </source>
</evidence>
<name>A0A1B5KWY2_USTVR</name>
<sequence length="89" mass="9268">MAGTGGTCSLGAELRAGEGVRKVRSIIEPTLGVLVSSRRPLELPAKELTEGLLLIARFDCTSATFVGVIGRALRAAAAAAEDKDELESR</sequence>
<gene>
    <name evidence="1" type="ORF">UVI_02032160</name>
</gene>
<dbReference type="AlphaFoldDB" id="A0A1B5KWY2"/>
<comment type="caution">
    <text evidence="1">The sequence shown here is derived from an EMBL/GenBank/DDBJ whole genome shotgun (WGS) entry which is preliminary data.</text>
</comment>
<dbReference type="Proteomes" id="UP000054053">
    <property type="component" value="Unassembled WGS sequence"/>
</dbReference>
<dbReference type="EMBL" id="BBTG02000015">
    <property type="protein sequence ID" value="GAO14505.1"/>
    <property type="molecule type" value="Genomic_DNA"/>
</dbReference>